<accession>A0A6J4U0I7</accession>
<reference evidence="2" key="1">
    <citation type="submission" date="2020-02" db="EMBL/GenBank/DDBJ databases">
        <authorList>
            <person name="Meier V. D."/>
        </authorList>
    </citation>
    <scope>NUCLEOTIDE SEQUENCE</scope>
    <source>
        <strain evidence="2">AVDCRST_MAG91</strain>
    </source>
</reference>
<name>A0A6J4U0I7_9SPHN</name>
<evidence type="ECO:0000256" key="1">
    <source>
        <dbReference type="SAM" id="MobiDB-lite"/>
    </source>
</evidence>
<protein>
    <submittedName>
        <fullName evidence="2">Uncharacterized protein</fullName>
    </submittedName>
</protein>
<dbReference type="InterPro" id="IPR013320">
    <property type="entry name" value="ConA-like_dom_sf"/>
</dbReference>
<proteinExistence type="predicted"/>
<organism evidence="2">
    <name type="scientific">uncultured Sphingomonadaceae bacterium</name>
    <dbReference type="NCBI Taxonomy" id="169976"/>
    <lineage>
        <taxon>Bacteria</taxon>
        <taxon>Pseudomonadati</taxon>
        <taxon>Pseudomonadota</taxon>
        <taxon>Alphaproteobacteria</taxon>
        <taxon>Sphingomonadales</taxon>
        <taxon>Sphingomonadaceae</taxon>
        <taxon>environmental samples</taxon>
    </lineage>
</organism>
<feature type="region of interest" description="Disordered" evidence="1">
    <location>
        <begin position="205"/>
        <end position="226"/>
    </location>
</feature>
<sequence>MPGFGIGIAPKRRVAQAVAVAVTTFDPLDKNPDATLSNGNRTLTGLQGANVFQLARGTAARLDGRRNLEYGIDANSAGWCVGSANAAASPAGGRIFGNGNANGFGIGIGIVQNIRDIHDNARQDSRFLSGSYAPAQGAVAGDAISFAVDLDARRIHLGRSGVYFGGMNPGARTGGIPPAATGALFPAAACRRGPTRSQITLIAGRRRSRPRRPPVFPHGDEDETVGTHARRALLGRVPRAGQYQAGRPHLDAARAGEGGSIDPVQLRPEAVDLRQFRPAGQIGRGRVSAVLRV</sequence>
<dbReference type="InterPro" id="IPR043136">
    <property type="entry name" value="B30.2/SPRY_sf"/>
</dbReference>
<dbReference type="Gene3D" id="2.60.120.920">
    <property type="match status" value="1"/>
</dbReference>
<dbReference type="EMBL" id="CADCVX010000598">
    <property type="protein sequence ID" value="CAA9536708.1"/>
    <property type="molecule type" value="Genomic_DNA"/>
</dbReference>
<dbReference type="SUPFAM" id="SSF49899">
    <property type="entry name" value="Concanavalin A-like lectins/glucanases"/>
    <property type="match status" value="1"/>
</dbReference>
<evidence type="ECO:0000313" key="2">
    <source>
        <dbReference type="EMBL" id="CAA9536708.1"/>
    </source>
</evidence>
<gene>
    <name evidence="2" type="ORF">AVDCRST_MAG91-3446</name>
</gene>
<dbReference type="AlphaFoldDB" id="A0A6J4U0I7"/>